<gene>
    <name evidence="2" type="ORF">E2C01_040971</name>
</gene>
<dbReference type="AlphaFoldDB" id="A0A5B7FHZ0"/>
<reference evidence="2 3" key="1">
    <citation type="submission" date="2019-05" db="EMBL/GenBank/DDBJ databases">
        <title>Another draft genome of Portunus trituberculatus and its Hox gene families provides insights of decapod evolution.</title>
        <authorList>
            <person name="Jeong J.-H."/>
            <person name="Song I."/>
            <person name="Kim S."/>
            <person name="Choi T."/>
            <person name="Kim D."/>
            <person name="Ryu S."/>
            <person name="Kim W."/>
        </authorList>
    </citation>
    <scope>NUCLEOTIDE SEQUENCE [LARGE SCALE GENOMIC DNA]</scope>
    <source>
        <tissue evidence="2">Muscle</tissue>
    </source>
</reference>
<evidence type="ECO:0000313" key="3">
    <source>
        <dbReference type="Proteomes" id="UP000324222"/>
    </source>
</evidence>
<feature type="compositionally biased region" description="Basic residues" evidence="1">
    <location>
        <begin position="61"/>
        <end position="71"/>
    </location>
</feature>
<name>A0A5B7FHZ0_PORTR</name>
<dbReference type="EMBL" id="VSRR010007627">
    <property type="protein sequence ID" value="MPC47230.1"/>
    <property type="molecule type" value="Genomic_DNA"/>
</dbReference>
<organism evidence="2 3">
    <name type="scientific">Portunus trituberculatus</name>
    <name type="common">Swimming crab</name>
    <name type="synonym">Neptunus trituberculatus</name>
    <dbReference type="NCBI Taxonomy" id="210409"/>
    <lineage>
        <taxon>Eukaryota</taxon>
        <taxon>Metazoa</taxon>
        <taxon>Ecdysozoa</taxon>
        <taxon>Arthropoda</taxon>
        <taxon>Crustacea</taxon>
        <taxon>Multicrustacea</taxon>
        <taxon>Malacostraca</taxon>
        <taxon>Eumalacostraca</taxon>
        <taxon>Eucarida</taxon>
        <taxon>Decapoda</taxon>
        <taxon>Pleocyemata</taxon>
        <taxon>Brachyura</taxon>
        <taxon>Eubrachyura</taxon>
        <taxon>Portunoidea</taxon>
        <taxon>Portunidae</taxon>
        <taxon>Portuninae</taxon>
        <taxon>Portunus</taxon>
    </lineage>
</organism>
<comment type="caution">
    <text evidence="2">The sequence shown here is derived from an EMBL/GenBank/DDBJ whole genome shotgun (WGS) entry which is preliminary data.</text>
</comment>
<protein>
    <submittedName>
        <fullName evidence="2">Uncharacterized protein</fullName>
    </submittedName>
</protein>
<feature type="region of interest" description="Disordered" evidence="1">
    <location>
        <begin position="38"/>
        <end position="88"/>
    </location>
</feature>
<keyword evidence="3" id="KW-1185">Reference proteome</keyword>
<evidence type="ECO:0000256" key="1">
    <source>
        <dbReference type="SAM" id="MobiDB-lite"/>
    </source>
</evidence>
<proteinExistence type="predicted"/>
<sequence>MVLKELKALRTCILRPISGYIPLLLVALPPSLVTIHHTSVTPSHHQESLPDEQPNTTSRPRQVHKVNKSNNRKSGEGKMKKLGKWIGI</sequence>
<dbReference type="Proteomes" id="UP000324222">
    <property type="component" value="Unassembled WGS sequence"/>
</dbReference>
<evidence type="ECO:0000313" key="2">
    <source>
        <dbReference type="EMBL" id="MPC47230.1"/>
    </source>
</evidence>
<accession>A0A5B7FHZ0</accession>